<dbReference type="InterPro" id="IPR008207">
    <property type="entry name" value="Sig_transdc_His_kin_Hpt_dom"/>
</dbReference>
<evidence type="ECO:0000259" key="3">
    <source>
        <dbReference type="PROSITE" id="PS50894"/>
    </source>
</evidence>
<dbReference type="SUPFAM" id="SSF47226">
    <property type="entry name" value="Histidine-containing phosphotransfer domain, HPT domain"/>
    <property type="match status" value="1"/>
</dbReference>
<keyword evidence="1" id="KW-0902">Two-component regulatory system</keyword>
<dbReference type="OrthoDB" id="8596183at2"/>
<feature type="modified residue" description="Phosphohistidine" evidence="2">
    <location>
        <position position="119"/>
    </location>
</feature>
<evidence type="ECO:0000256" key="2">
    <source>
        <dbReference type="PROSITE-ProRule" id="PRU00110"/>
    </source>
</evidence>
<evidence type="ECO:0000256" key="1">
    <source>
        <dbReference type="ARBA" id="ARBA00023012"/>
    </source>
</evidence>
<feature type="domain" description="HPt" evidence="3">
    <location>
        <begin position="80"/>
        <end position="173"/>
    </location>
</feature>
<dbReference type="Pfam" id="PF01627">
    <property type="entry name" value="Hpt"/>
    <property type="match status" value="1"/>
</dbReference>
<sequence>MTRILRCMRVSGRSATNRAIIPQPVASSVTGDFLQRYSEPISKPNSDGAPMPPQPIDAQVIAQEVASVDAMLAQLHVQVGMDLRTELVMAFLPLLQETLRTLPPALEAGDADQVINLSHKLKGAALQLGAERLASGCREIELAGRQGLMGHAESSFGEVRQLSLGLLSGLRAH</sequence>
<dbReference type="GO" id="GO:0000160">
    <property type="term" value="P:phosphorelay signal transduction system"/>
    <property type="evidence" value="ECO:0007669"/>
    <property type="project" value="UniProtKB-KW"/>
</dbReference>
<protein>
    <recommendedName>
        <fullName evidence="3">HPt domain-containing protein</fullName>
    </recommendedName>
</protein>
<dbReference type="InterPro" id="IPR036641">
    <property type="entry name" value="HPT_dom_sf"/>
</dbReference>
<name>A0A4U0PEQ0_9NEIS</name>
<evidence type="ECO:0000313" key="5">
    <source>
        <dbReference type="Proteomes" id="UP000310016"/>
    </source>
</evidence>
<proteinExistence type="predicted"/>
<dbReference type="PROSITE" id="PS50894">
    <property type="entry name" value="HPT"/>
    <property type="match status" value="1"/>
</dbReference>
<dbReference type="Gene3D" id="1.20.120.160">
    <property type="entry name" value="HPT domain"/>
    <property type="match status" value="1"/>
</dbReference>
<keyword evidence="2" id="KW-0597">Phosphoprotein</keyword>
<organism evidence="4 5">
    <name type="scientific">Chitiniphilus eburneus</name>
    <dbReference type="NCBI Taxonomy" id="2571148"/>
    <lineage>
        <taxon>Bacteria</taxon>
        <taxon>Pseudomonadati</taxon>
        <taxon>Pseudomonadota</taxon>
        <taxon>Betaproteobacteria</taxon>
        <taxon>Neisseriales</taxon>
        <taxon>Chitinibacteraceae</taxon>
        <taxon>Chitiniphilus</taxon>
    </lineage>
</organism>
<comment type="caution">
    <text evidence="4">The sequence shown here is derived from an EMBL/GenBank/DDBJ whole genome shotgun (WGS) entry which is preliminary data.</text>
</comment>
<gene>
    <name evidence="4" type="ORF">FAZ21_17570</name>
</gene>
<dbReference type="EMBL" id="SUMF01000033">
    <property type="protein sequence ID" value="TJZ66130.1"/>
    <property type="molecule type" value="Genomic_DNA"/>
</dbReference>
<keyword evidence="5" id="KW-1185">Reference proteome</keyword>
<accession>A0A4U0PEQ0</accession>
<dbReference type="GO" id="GO:0004672">
    <property type="term" value="F:protein kinase activity"/>
    <property type="evidence" value="ECO:0007669"/>
    <property type="project" value="UniProtKB-ARBA"/>
</dbReference>
<dbReference type="Proteomes" id="UP000310016">
    <property type="component" value="Unassembled WGS sequence"/>
</dbReference>
<reference evidence="4 5" key="1">
    <citation type="submission" date="2019-04" db="EMBL/GenBank/DDBJ databases">
        <title>Chitiniphilus eburnea sp. nov., a novel chitinolytic bacterium isolated from aquaculture sludge.</title>
        <authorList>
            <person name="Sheng M."/>
        </authorList>
    </citation>
    <scope>NUCLEOTIDE SEQUENCE [LARGE SCALE GENOMIC DNA]</scope>
    <source>
        <strain evidence="4 5">HX-2-15</strain>
    </source>
</reference>
<dbReference type="AlphaFoldDB" id="A0A4U0PEQ0"/>
<evidence type="ECO:0000313" key="4">
    <source>
        <dbReference type="EMBL" id="TJZ66130.1"/>
    </source>
</evidence>